<feature type="binding site" evidence="5">
    <location>
        <position position="606"/>
    </location>
    <ligand>
        <name>Fe cation</name>
        <dbReference type="ChEBI" id="CHEBI:24875"/>
        <note>catalytic</note>
    </ligand>
</feature>
<feature type="transmembrane region" description="Helical" evidence="6">
    <location>
        <begin position="662"/>
        <end position="679"/>
    </location>
</feature>
<dbReference type="Pfam" id="PF03055">
    <property type="entry name" value="RPE65"/>
    <property type="match status" value="1"/>
</dbReference>
<dbReference type="GeneID" id="91107047"/>
<dbReference type="RefSeq" id="XP_066088080.1">
    <property type="nucleotide sequence ID" value="XM_066231983.1"/>
</dbReference>
<comment type="cofactor">
    <cofactor evidence="5">
        <name>Fe(2+)</name>
        <dbReference type="ChEBI" id="CHEBI:29033"/>
    </cofactor>
    <text evidence="5">Binds 1 Fe(2+) ion per subunit.</text>
</comment>
<feature type="binding site" evidence="5">
    <location>
        <position position="243"/>
    </location>
    <ligand>
        <name>Fe cation</name>
        <dbReference type="ChEBI" id="CHEBI:24875"/>
        <note>catalytic</note>
    </ligand>
</feature>
<organism evidence="7 8">
    <name type="scientific">Kwoniella europaea PYCC6329</name>
    <dbReference type="NCBI Taxonomy" id="1423913"/>
    <lineage>
        <taxon>Eukaryota</taxon>
        <taxon>Fungi</taxon>
        <taxon>Dikarya</taxon>
        <taxon>Basidiomycota</taxon>
        <taxon>Agaricomycotina</taxon>
        <taxon>Tremellomycetes</taxon>
        <taxon>Tremellales</taxon>
        <taxon>Cryptococcaceae</taxon>
        <taxon>Kwoniella</taxon>
    </lineage>
</organism>
<proteinExistence type="inferred from homology"/>
<evidence type="ECO:0000313" key="8">
    <source>
        <dbReference type="Proteomes" id="UP001358614"/>
    </source>
</evidence>
<dbReference type="GO" id="GO:0016121">
    <property type="term" value="P:carotene catabolic process"/>
    <property type="evidence" value="ECO:0007669"/>
    <property type="project" value="TreeGrafter"/>
</dbReference>
<dbReference type="InterPro" id="IPR004294">
    <property type="entry name" value="Carotenoid_Oase"/>
</dbReference>
<accession>A0AAX4KWI3</accession>
<keyword evidence="4 5" id="KW-0408">Iron</keyword>
<dbReference type="PANTHER" id="PTHR10543">
    <property type="entry name" value="BETA-CAROTENE DIOXYGENASE"/>
    <property type="match status" value="1"/>
</dbReference>
<dbReference type="AlphaFoldDB" id="A0AAX4KWI3"/>
<sequence length="691" mass="77646">MSTPSHSSEVHPFLRGNFAPVTQEYVSHPCQVVHGQVPQELFGGQYIRNGGNPVYPPEQGRHYHWFDGDGMLHGVFFDGQGRPSYTNRHLATPLLTMTLLLLRSPLPSIALLISPLSSLHRIVVAILQAFLIALRARMGVLSVANTSVIWWGRGLGLDELEEDQVEHVLGASEMLSNDPDQRLLATCESGPPLEVQLPSLQTIGWDRLKDPFTGESLAERRGRWEWWKRFGLSRVQEDWMTAHPRVDPLDGSLLLYSTQMFDAPHVRYSVIDRTGRHVIWKEGIDVGRAKMMHDFAATRTHTILLNLPLTLSPHNLFSRPPVPLIHFDRTLPSEFVIFPRLQPQHLIRFRDPEPSLIFHTANAWDEYDGNGCLQAVNMLGCRFRSAKLVYAAGAIDIPAVEKKFGAGDVVRLQYYRFDMTGSGKIIHTFPLSAIPFEFPTLPPLLGMSPARYVYGCTMRSGLFDEPLGGAAKVDCIAKLDVLELIERGRCRGVGKSMEPVDPRSSAEILKDWQDGVSGPIEIFAMPAGWYAQEPRFVPRYNGRKEDDGFLFTYVYDESHLLPDGTPSSDGDAGSELWVIDARRLSQGMSAVVARIKLPQRVPYGLHGTFVPGSAMRHQRKVEQSLPPQDLLQDKLARSRLQNFVSILFNRPMYRDKSKAEKVILALWLPIGVIMLALSIKEVTSYVVLKQL</sequence>
<evidence type="ECO:0000256" key="1">
    <source>
        <dbReference type="ARBA" id="ARBA00006787"/>
    </source>
</evidence>
<reference evidence="7 8" key="1">
    <citation type="submission" date="2024-01" db="EMBL/GenBank/DDBJ databases">
        <title>Comparative genomics of Cryptococcus and Kwoniella reveals pathogenesis evolution and contrasting modes of karyotype evolution via chromosome fusion or intercentromeric recombination.</title>
        <authorList>
            <person name="Coelho M.A."/>
            <person name="David-Palma M."/>
            <person name="Shea T."/>
            <person name="Bowers K."/>
            <person name="McGinley-Smith S."/>
            <person name="Mohammad A.W."/>
            <person name="Gnirke A."/>
            <person name="Yurkov A.M."/>
            <person name="Nowrousian M."/>
            <person name="Sun S."/>
            <person name="Cuomo C.A."/>
            <person name="Heitman J."/>
        </authorList>
    </citation>
    <scope>NUCLEOTIDE SEQUENCE [LARGE SCALE GENOMIC DNA]</scope>
    <source>
        <strain evidence="7 8">PYCC6329</strain>
    </source>
</reference>
<dbReference type="KEGG" id="ker:91107047"/>
<keyword evidence="8" id="KW-1185">Reference proteome</keyword>
<evidence type="ECO:0000256" key="3">
    <source>
        <dbReference type="ARBA" id="ARBA00023002"/>
    </source>
</evidence>
<keyword evidence="2 5" id="KW-0479">Metal-binding</keyword>
<dbReference type="PANTHER" id="PTHR10543:SF89">
    <property type="entry name" value="CAROTENOID 9,10(9',10')-CLEAVAGE DIOXYGENASE 1"/>
    <property type="match status" value="1"/>
</dbReference>
<feature type="binding site" evidence="5">
    <location>
        <position position="293"/>
    </location>
    <ligand>
        <name>Fe cation</name>
        <dbReference type="ChEBI" id="CHEBI:24875"/>
        <note>catalytic</note>
    </ligand>
</feature>
<evidence type="ECO:0000256" key="2">
    <source>
        <dbReference type="ARBA" id="ARBA00022723"/>
    </source>
</evidence>
<evidence type="ECO:0008006" key="9">
    <source>
        <dbReference type="Google" id="ProtNLM"/>
    </source>
</evidence>
<keyword evidence="3" id="KW-0560">Oxidoreductase</keyword>
<name>A0AAX4KWI3_9TREE</name>
<evidence type="ECO:0000313" key="7">
    <source>
        <dbReference type="EMBL" id="WWD10113.1"/>
    </source>
</evidence>
<evidence type="ECO:0000256" key="4">
    <source>
        <dbReference type="ARBA" id="ARBA00023004"/>
    </source>
</evidence>
<evidence type="ECO:0000256" key="6">
    <source>
        <dbReference type="SAM" id="Phobius"/>
    </source>
</evidence>
<feature type="binding site" evidence="5">
    <location>
        <position position="359"/>
    </location>
    <ligand>
        <name>Fe cation</name>
        <dbReference type="ChEBI" id="CHEBI:24875"/>
        <note>catalytic</note>
    </ligand>
</feature>
<evidence type="ECO:0000256" key="5">
    <source>
        <dbReference type="PIRSR" id="PIRSR604294-1"/>
    </source>
</evidence>
<dbReference type="GO" id="GO:0046872">
    <property type="term" value="F:metal ion binding"/>
    <property type="evidence" value="ECO:0007669"/>
    <property type="project" value="UniProtKB-KW"/>
</dbReference>
<gene>
    <name evidence="7" type="ORF">V865_008246</name>
</gene>
<comment type="similarity">
    <text evidence="1">Belongs to the carotenoid oxygenase family.</text>
</comment>
<keyword evidence="6" id="KW-0472">Membrane</keyword>
<keyword evidence="6" id="KW-1133">Transmembrane helix</keyword>
<dbReference type="Proteomes" id="UP001358614">
    <property type="component" value="Chromosome 3"/>
</dbReference>
<protein>
    <recommendedName>
        <fullName evidence="9">Carotenoid oxygenase</fullName>
    </recommendedName>
</protein>
<dbReference type="GO" id="GO:0010436">
    <property type="term" value="F:carotenoid dioxygenase activity"/>
    <property type="evidence" value="ECO:0007669"/>
    <property type="project" value="TreeGrafter"/>
</dbReference>
<keyword evidence="6" id="KW-0812">Transmembrane</keyword>
<dbReference type="EMBL" id="CP144091">
    <property type="protein sequence ID" value="WWD10113.1"/>
    <property type="molecule type" value="Genomic_DNA"/>
</dbReference>